<name>A0ABS0WRC6_9FLAO</name>
<dbReference type="Proteomes" id="UP000623301">
    <property type="component" value="Unassembled WGS sequence"/>
</dbReference>
<evidence type="ECO:0000313" key="1">
    <source>
        <dbReference type="EMBL" id="MBJ2174530.1"/>
    </source>
</evidence>
<dbReference type="RefSeq" id="WP_198841268.1">
    <property type="nucleotide sequence ID" value="NZ_JAEHFJ010000004.1"/>
</dbReference>
<keyword evidence="2" id="KW-1185">Reference proteome</keyword>
<sequence>MKKILIPTDFTTESLQLVEYVILNYPDSCIDIILLAGYKLPDNRITLMHFNGREQINKQLNDDFISAKKSLVHQHKKNINSISIQLFTGVNSYAFKNFLIKLNANDAIVPKEKSLCYHGKRWFDPTKYLKKNVTNIVEVPYKVSTELPQQKFSLINIFN</sequence>
<reference evidence="1 2" key="1">
    <citation type="submission" date="2020-12" db="EMBL/GenBank/DDBJ databases">
        <title>Aureibaculum luteum sp. nov. and Aureibaculum flavum sp. nov., novel members of the family Flavobacteriaceae isolated from Antarctic intertidal sediments.</title>
        <authorList>
            <person name="He X."/>
            <person name="Zhang X."/>
        </authorList>
    </citation>
    <scope>NUCLEOTIDE SEQUENCE [LARGE SCALE GENOMIC DNA]</scope>
    <source>
        <strain evidence="1 2">A20</strain>
    </source>
</reference>
<accession>A0ABS0WRC6</accession>
<dbReference type="EMBL" id="JAEHFJ010000004">
    <property type="protein sequence ID" value="MBJ2174530.1"/>
    <property type="molecule type" value="Genomic_DNA"/>
</dbReference>
<evidence type="ECO:0000313" key="2">
    <source>
        <dbReference type="Proteomes" id="UP000623301"/>
    </source>
</evidence>
<gene>
    <name evidence="1" type="ORF">JBL43_09795</name>
</gene>
<comment type="caution">
    <text evidence="1">The sequence shown here is derived from an EMBL/GenBank/DDBJ whole genome shotgun (WGS) entry which is preliminary data.</text>
</comment>
<evidence type="ECO:0008006" key="3">
    <source>
        <dbReference type="Google" id="ProtNLM"/>
    </source>
</evidence>
<organism evidence="1 2">
    <name type="scientific">Aureibaculum flavum</name>
    <dbReference type="NCBI Taxonomy" id="2795986"/>
    <lineage>
        <taxon>Bacteria</taxon>
        <taxon>Pseudomonadati</taxon>
        <taxon>Bacteroidota</taxon>
        <taxon>Flavobacteriia</taxon>
        <taxon>Flavobacteriales</taxon>
        <taxon>Flavobacteriaceae</taxon>
        <taxon>Aureibaculum</taxon>
    </lineage>
</organism>
<proteinExistence type="predicted"/>
<protein>
    <recommendedName>
        <fullName evidence="3">Universal stress protein</fullName>
    </recommendedName>
</protein>